<sequence length="49" mass="5217">MSFIVSLMTVLILNFTPITVGDATPSSKVCAPEIIPDPEHSDCIDPFGP</sequence>
<evidence type="ECO:0000313" key="1">
    <source>
        <dbReference type="EMBL" id="EAR28253.1"/>
    </source>
</evidence>
<protein>
    <submittedName>
        <fullName evidence="1">Uncharacterized protein</fullName>
    </submittedName>
</protein>
<dbReference type="EMBL" id="AAOH01000004">
    <property type="protein sequence ID" value="EAR28253.1"/>
    <property type="molecule type" value="Genomic_DNA"/>
</dbReference>
<comment type="caution">
    <text evidence="1">The sequence shown here is derived from an EMBL/GenBank/DDBJ whole genome shotgun (WGS) entry which is preliminary data.</text>
</comment>
<dbReference type="Proteomes" id="UP000006201">
    <property type="component" value="Unassembled WGS sequence"/>
</dbReference>
<dbReference type="AlphaFoldDB" id="A4CA45"/>
<gene>
    <name evidence="1" type="ORF">PTD2_20597</name>
</gene>
<reference evidence="1 2" key="1">
    <citation type="submission" date="2006-02" db="EMBL/GenBank/DDBJ databases">
        <authorList>
            <person name="Moran M.A."/>
            <person name="Kjelleberg S."/>
            <person name="Egan S."/>
            <person name="Saunders N."/>
            <person name="Thomas T."/>
            <person name="Ferriera S."/>
            <person name="Johnson J."/>
            <person name="Kravitz S."/>
            <person name="Halpern A."/>
            <person name="Remington K."/>
            <person name="Beeson K."/>
            <person name="Tran B."/>
            <person name="Rogers Y.-H."/>
            <person name="Friedman R."/>
            <person name="Venter J.C."/>
        </authorList>
    </citation>
    <scope>NUCLEOTIDE SEQUENCE [LARGE SCALE GENOMIC DNA]</scope>
    <source>
        <strain evidence="1 2">D2</strain>
    </source>
</reference>
<name>A4CA45_9GAMM</name>
<dbReference type="RefSeq" id="WP_009840085.1">
    <property type="nucleotide sequence ID" value="NZ_CH959301.1"/>
</dbReference>
<accession>A4CA45</accession>
<proteinExistence type="predicted"/>
<evidence type="ECO:0000313" key="2">
    <source>
        <dbReference type="Proteomes" id="UP000006201"/>
    </source>
</evidence>
<dbReference type="HOGENOM" id="CLU_3139801_0_0_6"/>
<keyword evidence="2" id="KW-1185">Reference proteome</keyword>
<organism evidence="1 2">
    <name type="scientific">Pseudoalteromonas tunicata D2</name>
    <dbReference type="NCBI Taxonomy" id="87626"/>
    <lineage>
        <taxon>Bacteria</taxon>
        <taxon>Pseudomonadati</taxon>
        <taxon>Pseudomonadota</taxon>
        <taxon>Gammaproteobacteria</taxon>
        <taxon>Alteromonadales</taxon>
        <taxon>Pseudoalteromonadaceae</taxon>
        <taxon>Pseudoalteromonas</taxon>
    </lineage>
</organism>